<evidence type="ECO:0000259" key="2">
    <source>
        <dbReference type="PROSITE" id="PS50994"/>
    </source>
</evidence>
<accession>A0A151JBU8</accession>
<feature type="domain" description="Integrase catalytic" evidence="2">
    <location>
        <begin position="1"/>
        <end position="110"/>
    </location>
</feature>
<dbReference type="AlphaFoldDB" id="A0A151JBU8"/>
<dbReference type="GO" id="GO:0015074">
    <property type="term" value="P:DNA integration"/>
    <property type="evidence" value="ECO:0007669"/>
    <property type="project" value="InterPro"/>
</dbReference>
<dbReference type="PROSITE" id="PS50994">
    <property type="entry name" value="INTEGRASE"/>
    <property type="match status" value="1"/>
</dbReference>
<dbReference type="PANTHER" id="PTHR38681">
    <property type="entry name" value="RETROVIRUS-RELATED POL POLYPROTEIN FROM TRANSPOSON 412-LIKE PROTEIN-RELATED"/>
    <property type="match status" value="1"/>
</dbReference>
<dbReference type="PANTHER" id="PTHR38681:SF1">
    <property type="entry name" value="RETROVIRUS-RELATED POL POLYPROTEIN FROM TRANSPOSON 412-LIKE PROTEIN"/>
    <property type="match status" value="1"/>
</dbReference>
<dbReference type="InterPro" id="IPR036397">
    <property type="entry name" value="RNaseH_sf"/>
</dbReference>
<dbReference type="Gene3D" id="3.30.420.10">
    <property type="entry name" value="Ribonuclease H-like superfamily/Ribonuclease H"/>
    <property type="match status" value="1"/>
</dbReference>
<dbReference type="InterPro" id="IPR012337">
    <property type="entry name" value="RNaseH-like_sf"/>
</dbReference>
<dbReference type="EMBL" id="KQ979152">
    <property type="protein sequence ID" value="KYN22425.1"/>
    <property type="molecule type" value="Genomic_DNA"/>
</dbReference>
<evidence type="ECO:0000256" key="1">
    <source>
        <dbReference type="SAM" id="MobiDB-lite"/>
    </source>
</evidence>
<dbReference type="GO" id="GO:0003676">
    <property type="term" value="F:nucleic acid binding"/>
    <property type="evidence" value="ECO:0007669"/>
    <property type="project" value="InterPro"/>
</dbReference>
<name>A0A151JBU8_9HYME</name>
<protein>
    <recommendedName>
        <fullName evidence="2">Integrase catalytic domain-containing protein</fullName>
    </recommendedName>
</protein>
<keyword evidence="4" id="KW-1185">Reference proteome</keyword>
<reference evidence="3 4" key="1">
    <citation type="submission" date="2015-09" db="EMBL/GenBank/DDBJ databases">
        <title>Trachymyrmex cornetzi WGS genome.</title>
        <authorList>
            <person name="Nygaard S."/>
            <person name="Hu H."/>
            <person name="Boomsma J."/>
            <person name="Zhang G."/>
        </authorList>
    </citation>
    <scope>NUCLEOTIDE SEQUENCE [LARGE SCALE GENOMIC DNA]</scope>
    <source>
        <strain evidence="3">Tcor2-1</strain>
        <tissue evidence="3">Whole body</tissue>
    </source>
</reference>
<evidence type="ECO:0000313" key="3">
    <source>
        <dbReference type="EMBL" id="KYN22425.1"/>
    </source>
</evidence>
<feature type="compositionally biased region" description="Basic and acidic residues" evidence="1">
    <location>
        <begin position="170"/>
        <end position="199"/>
    </location>
</feature>
<proteinExistence type="predicted"/>
<feature type="region of interest" description="Disordered" evidence="1">
    <location>
        <begin position="170"/>
        <end position="230"/>
    </location>
</feature>
<organism evidence="3 4">
    <name type="scientific">Trachymyrmex cornetzi</name>
    <dbReference type="NCBI Taxonomy" id="471704"/>
    <lineage>
        <taxon>Eukaryota</taxon>
        <taxon>Metazoa</taxon>
        <taxon>Ecdysozoa</taxon>
        <taxon>Arthropoda</taxon>
        <taxon>Hexapoda</taxon>
        <taxon>Insecta</taxon>
        <taxon>Pterygota</taxon>
        <taxon>Neoptera</taxon>
        <taxon>Endopterygota</taxon>
        <taxon>Hymenoptera</taxon>
        <taxon>Apocrita</taxon>
        <taxon>Aculeata</taxon>
        <taxon>Formicoidea</taxon>
        <taxon>Formicidae</taxon>
        <taxon>Myrmicinae</taxon>
        <taxon>Trachymyrmex</taxon>
    </lineage>
</organism>
<evidence type="ECO:0000313" key="4">
    <source>
        <dbReference type="Proteomes" id="UP000078492"/>
    </source>
</evidence>
<dbReference type="STRING" id="471704.A0A151JBU8"/>
<dbReference type="Proteomes" id="UP000078492">
    <property type="component" value="Unassembled WGS sequence"/>
</dbReference>
<sequence length="230" mass="26702">MCRFGVPLKITTDQGRQFESYLFNNLNKLLGMQHLRTTAYHPQANGMVERFHRQLKAAIRCHGNNRTETLPTDKTDDAHEFVRKLRSHFEELRPVEAAWHGKRKTFIYKDLATTEAVFVRHDASRTTLHPAYDGPYTVMERRDKYFVVRMQGKNVTVSIDRLKPAYIFSDKSEDAGTPKEVNKPREQSRTETKRSEQDGSRPGSMGQHTERVTRSGRRVHFPDRFQAGLP</sequence>
<dbReference type="InterPro" id="IPR001584">
    <property type="entry name" value="Integrase_cat-core"/>
</dbReference>
<gene>
    <name evidence="3" type="ORF">ALC57_05176</name>
</gene>
<dbReference type="SUPFAM" id="SSF53098">
    <property type="entry name" value="Ribonuclease H-like"/>
    <property type="match status" value="1"/>
</dbReference>